<evidence type="ECO:0000256" key="2">
    <source>
        <dbReference type="ARBA" id="ARBA00022617"/>
    </source>
</evidence>
<sequence length="111" mass="11835">MIAVGLSLPAAQAAEWLPTVFTFGASSAVAADIAKGEELAPRCVACHGAGGNSTIPKYPRLCGQHEEYLLKSMLAFRDGQRDDPEMAPQVMIYEDEDLAGLAAYFAAQKCE</sequence>
<dbReference type="PANTHER" id="PTHR33751:SF9">
    <property type="entry name" value="CYTOCHROME C4"/>
    <property type="match status" value="1"/>
</dbReference>
<feature type="domain" description="Cytochrome c" evidence="7">
    <location>
        <begin position="31"/>
        <end position="109"/>
    </location>
</feature>
<dbReference type="Gene3D" id="1.10.760.10">
    <property type="entry name" value="Cytochrome c-like domain"/>
    <property type="match status" value="1"/>
</dbReference>
<gene>
    <name evidence="8" type="ORF">GPA21_20370</name>
</gene>
<evidence type="ECO:0000256" key="6">
    <source>
        <dbReference type="PROSITE-ProRule" id="PRU00433"/>
    </source>
</evidence>
<dbReference type="GO" id="GO:0009055">
    <property type="term" value="F:electron transfer activity"/>
    <property type="evidence" value="ECO:0007669"/>
    <property type="project" value="InterPro"/>
</dbReference>
<keyword evidence="3 6" id="KW-0479">Metal-binding</keyword>
<dbReference type="GO" id="GO:0020037">
    <property type="term" value="F:heme binding"/>
    <property type="evidence" value="ECO:0007669"/>
    <property type="project" value="InterPro"/>
</dbReference>
<dbReference type="InterPro" id="IPR009056">
    <property type="entry name" value="Cyt_c-like_dom"/>
</dbReference>
<keyword evidence="4" id="KW-0249">Electron transport</keyword>
<evidence type="ECO:0000259" key="7">
    <source>
        <dbReference type="PROSITE" id="PS51007"/>
    </source>
</evidence>
<organism evidence="8 9">
    <name type="scientific">Azoarcus taiwanensis</name>
    <dbReference type="NCBI Taxonomy" id="666964"/>
    <lineage>
        <taxon>Bacteria</taxon>
        <taxon>Pseudomonadati</taxon>
        <taxon>Pseudomonadota</taxon>
        <taxon>Betaproteobacteria</taxon>
        <taxon>Rhodocyclales</taxon>
        <taxon>Zoogloeaceae</taxon>
        <taxon>Azoarcus</taxon>
    </lineage>
</organism>
<proteinExistence type="predicted"/>
<keyword evidence="1" id="KW-0813">Transport</keyword>
<protein>
    <submittedName>
        <fullName evidence="8">C-type cytochrome</fullName>
    </submittedName>
</protein>
<keyword evidence="5 6" id="KW-0408">Iron</keyword>
<comment type="caution">
    <text evidence="8">The sequence shown here is derived from an EMBL/GenBank/DDBJ whole genome shotgun (WGS) entry which is preliminary data.</text>
</comment>
<evidence type="ECO:0000313" key="8">
    <source>
        <dbReference type="EMBL" id="NMG05293.1"/>
    </source>
</evidence>
<evidence type="ECO:0000256" key="4">
    <source>
        <dbReference type="ARBA" id="ARBA00022982"/>
    </source>
</evidence>
<accession>A0A972FAA6</accession>
<keyword evidence="2 6" id="KW-0349">Heme</keyword>
<dbReference type="GO" id="GO:0046872">
    <property type="term" value="F:metal ion binding"/>
    <property type="evidence" value="ECO:0007669"/>
    <property type="project" value="UniProtKB-KW"/>
</dbReference>
<evidence type="ECO:0000256" key="5">
    <source>
        <dbReference type="ARBA" id="ARBA00023004"/>
    </source>
</evidence>
<dbReference type="Pfam" id="PF00034">
    <property type="entry name" value="Cytochrom_C"/>
    <property type="match status" value="1"/>
</dbReference>
<dbReference type="AlphaFoldDB" id="A0A972FAA6"/>
<reference evidence="8" key="1">
    <citation type="submission" date="2019-12" db="EMBL/GenBank/DDBJ databases">
        <title>Comparative genomics gives insights into the taxonomy of the Azoarcus-Aromatoleum group and reveals separate origins of nif in the plant-associated Azoarcus and non-plant-associated Aromatoleum sub-groups.</title>
        <authorList>
            <person name="Lafos M."/>
            <person name="Maluk M."/>
            <person name="Batista M."/>
            <person name="Junghare M."/>
            <person name="Carmona M."/>
            <person name="Faoro H."/>
            <person name="Cruz L.M."/>
            <person name="Battistoni F."/>
            <person name="De Souza E."/>
            <person name="Pedrosa F."/>
            <person name="Chen W.-M."/>
            <person name="Poole P.S."/>
            <person name="Dixon R.A."/>
            <person name="James E.K."/>
        </authorList>
    </citation>
    <scope>NUCLEOTIDE SEQUENCE</scope>
    <source>
        <strain evidence="8">NSC3</strain>
    </source>
</reference>
<keyword evidence="9" id="KW-1185">Reference proteome</keyword>
<evidence type="ECO:0000313" key="9">
    <source>
        <dbReference type="Proteomes" id="UP000599523"/>
    </source>
</evidence>
<dbReference type="Proteomes" id="UP000599523">
    <property type="component" value="Unassembled WGS sequence"/>
</dbReference>
<dbReference type="InterPro" id="IPR050597">
    <property type="entry name" value="Cytochrome_c_Oxidase_Subunit"/>
</dbReference>
<dbReference type="RefSeq" id="WP_168989872.1">
    <property type="nucleotide sequence ID" value="NZ_CAWPHM010000214.1"/>
</dbReference>
<dbReference type="EMBL" id="WTVM01000293">
    <property type="protein sequence ID" value="NMG05293.1"/>
    <property type="molecule type" value="Genomic_DNA"/>
</dbReference>
<name>A0A972FAA6_9RHOO</name>
<dbReference type="SUPFAM" id="SSF46626">
    <property type="entry name" value="Cytochrome c"/>
    <property type="match status" value="1"/>
</dbReference>
<dbReference type="PROSITE" id="PS51007">
    <property type="entry name" value="CYTC"/>
    <property type="match status" value="1"/>
</dbReference>
<dbReference type="InterPro" id="IPR036909">
    <property type="entry name" value="Cyt_c-like_dom_sf"/>
</dbReference>
<evidence type="ECO:0000256" key="3">
    <source>
        <dbReference type="ARBA" id="ARBA00022723"/>
    </source>
</evidence>
<dbReference type="PANTHER" id="PTHR33751">
    <property type="entry name" value="CBB3-TYPE CYTOCHROME C OXIDASE SUBUNIT FIXP"/>
    <property type="match status" value="1"/>
</dbReference>
<evidence type="ECO:0000256" key="1">
    <source>
        <dbReference type="ARBA" id="ARBA00022448"/>
    </source>
</evidence>